<keyword evidence="1" id="KW-1133">Transmembrane helix</keyword>
<proteinExistence type="predicted"/>
<dbReference type="AlphaFoldDB" id="A0A914S1T0"/>
<evidence type="ECO:0000313" key="3">
    <source>
        <dbReference type="WBParaSite" id="PEQ_0001254301-mRNA-1"/>
    </source>
</evidence>
<evidence type="ECO:0000313" key="2">
    <source>
        <dbReference type="Proteomes" id="UP000887564"/>
    </source>
</evidence>
<feature type="transmembrane region" description="Helical" evidence="1">
    <location>
        <begin position="41"/>
        <end position="59"/>
    </location>
</feature>
<reference evidence="3" key="1">
    <citation type="submission" date="2022-11" db="UniProtKB">
        <authorList>
            <consortium name="WormBaseParasite"/>
        </authorList>
    </citation>
    <scope>IDENTIFICATION</scope>
</reference>
<keyword evidence="1" id="KW-0812">Transmembrane</keyword>
<keyword evidence="2" id="KW-1185">Reference proteome</keyword>
<dbReference type="Proteomes" id="UP000887564">
    <property type="component" value="Unplaced"/>
</dbReference>
<accession>A0A914S1T0</accession>
<sequence>MVGIERKSGAKKIEQMPLHQRRTFIISHSTKRSYTYVLTSIWYRIYTHLCTFLFVYFSSPVQSTSDALFGF</sequence>
<name>A0A914S1T0_PAREQ</name>
<evidence type="ECO:0000256" key="1">
    <source>
        <dbReference type="SAM" id="Phobius"/>
    </source>
</evidence>
<keyword evidence="1" id="KW-0472">Membrane</keyword>
<organism evidence="2 3">
    <name type="scientific">Parascaris equorum</name>
    <name type="common">Equine roundworm</name>
    <dbReference type="NCBI Taxonomy" id="6256"/>
    <lineage>
        <taxon>Eukaryota</taxon>
        <taxon>Metazoa</taxon>
        <taxon>Ecdysozoa</taxon>
        <taxon>Nematoda</taxon>
        <taxon>Chromadorea</taxon>
        <taxon>Rhabditida</taxon>
        <taxon>Spirurina</taxon>
        <taxon>Ascaridomorpha</taxon>
        <taxon>Ascaridoidea</taxon>
        <taxon>Ascarididae</taxon>
        <taxon>Parascaris</taxon>
    </lineage>
</organism>
<dbReference type="WBParaSite" id="PEQ_0001254301-mRNA-1">
    <property type="protein sequence ID" value="PEQ_0001254301-mRNA-1"/>
    <property type="gene ID" value="PEQ_0001254301"/>
</dbReference>
<protein>
    <submittedName>
        <fullName evidence="3">Ovule protein</fullName>
    </submittedName>
</protein>